<dbReference type="EMBL" id="JYDQ01000152">
    <property type="protein sequence ID" value="KRY12940.1"/>
    <property type="molecule type" value="Genomic_DNA"/>
</dbReference>
<protein>
    <submittedName>
        <fullName evidence="2">Uncharacterized protein</fullName>
    </submittedName>
</protein>
<organism evidence="2 3">
    <name type="scientific">Trichinella patagoniensis</name>
    <dbReference type="NCBI Taxonomy" id="990121"/>
    <lineage>
        <taxon>Eukaryota</taxon>
        <taxon>Metazoa</taxon>
        <taxon>Ecdysozoa</taxon>
        <taxon>Nematoda</taxon>
        <taxon>Enoplea</taxon>
        <taxon>Dorylaimia</taxon>
        <taxon>Trichinellida</taxon>
        <taxon>Trichinellidae</taxon>
        <taxon>Trichinella</taxon>
    </lineage>
</organism>
<proteinExistence type="predicted"/>
<comment type="caution">
    <text evidence="2">The sequence shown here is derived from an EMBL/GenBank/DDBJ whole genome shotgun (WGS) entry which is preliminary data.</text>
</comment>
<dbReference type="OrthoDB" id="5939037at2759"/>
<keyword evidence="3" id="KW-1185">Reference proteome</keyword>
<name>A0A0V0ZKX5_9BILA</name>
<dbReference type="AlphaFoldDB" id="A0A0V0ZKX5"/>
<feature type="region of interest" description="Disordered" evidence="1">
    <location>
        <begin position="151"/>
        <end position="173"/>
    </location>
</feature>
<evidence type="ECO:0000256" key="1">
    <source>
        <dbReference type="SAM" id="MobiDB-lite"/>
    </source>
</evidence>
<evidence type="ECO:0000313" key="3">
    <source>
        <dbReference type="Proteomes" id="UP000054783"/>
    </source>
</evidence>
<evidence type="ECO:0000313" key="2">
    <source>
        <dbReference type="EMBL" id="KRY12940.1"/>
    </source>
</evidence>
<reference evidence="2 3" key="1">
    <citation type="submission" date="2015-01" db="EMBL/GenBank/DDBJ databases">
        <title>Evolution of Trichinella species and genotypes.</title>
        <authorList>
            <person name="Korhonen P.K."/>
            <person name="Edoardo P."/>
            <person name="Giuseppe L.R."/>
            <person name="Gasser R.B."/>
        </authorList>
    </citation>
    <scope>NUCLEOTIDE SEQUENCE [LARGE SCALE GENOMIC DNA]</scope>
    <source>
        <strain evidence="2">ISS2496</strain>
    </source>
</reference>
<sequence length="223" mass="25605">MTGIHRSQSGDNEKKHILHQRDTMSCFCNFIELREKFPVDCFKPLNSQASKRLIYVSFDNRCGVNADSDFSIHCGEMRLDPKVVIATDQITDDTFTKFVSPSLPSHVVMENEPILLWKRVCHPEARIARLDPDQRRKPRRLEPFILDRQQDHDSVASRPCNGAQKEKKGTDGQLLVSLPPDVADELELQSPTRYDRTDVNGFNARIANVRQLRFRLTPVHPDV</sequence>
<accession>A0A0V0ZKX5</accession>
<dbReference type="Proteomes" id="UP000054783">
    <property type="component" value="Unassembled WGS sequence"/>
</dbReference>
<gene>
    <name evidence="2" type="ORF">T12_12463</name>
</gene>